<dbReference type="PANTHER" id="PTHR42760:SF135">
    <property type="entry name" value="BLL7886 PROTEIN"/>
    <property type="match status" value="1"/>
</dbReference>
<keyword evidence="2" id="KW-0560">Oxidoreductase</keyword>
<dbReference type="RefSeq" id="WP_146979469.1">
    <property type="nucleotide sequence ID" value="NZ_VOSM01000001.1"/>
</dbReference>
<evidence type="ECO:0000256" key="1">
    <source>
        <dbReference type="ARBA" id="ARBA00006484"/>
    </source>
</evidence>
<dbReference type="GO" id="GO:0016616">
    <property type="term" value="F:oxidoreductase activity, acting on the CH-OH group of donors, NAD or NADP as acceptor"/>
    <property type="evidence" value="ECO:0007669"/>
    <property type="project" value="TreeGrafter"/>
</dbReference>
<organism evidence="3 4">
    <name type="scientific">Lujinxingia vulgaris</name>
    <dbReference type="NCBI Taxonomy" id="2600176"/>
    <lineage>
        <taxon>Bacteria</taxon>
        <taxon>Deltaproteobacteria</taxon>
        <taxon>Bradymonadales</taxon>
        <taxon>Lujinxingiaceae</taxon>
        <taxon>Lujinxingia</taxon>
    </lineage>
</organism>
<comment type="similarity">
    <text evidence="1">Belongs to the short-chain dehydrogenases/reductases (SDR) family.</text>
</comment>
<dbReference type="Proteomes" id="UP000321412">
    <property type="component" value="Unassembled WGS sequence"/>
</dbReference>
<dbReference type="PANTHER" id="PTHR42760">
    <property type="entry name" value="SHORT-CHAIN DEHYDROGENASES/REDUCTASES FAMILY MEMBER"/>
    <property type="match status" value="1"/>
</dbReference>
<gene>
    <name evidence="3" type="ORF">FRC98_01120</name>
</gene>
<dbReference type="InterPro" id="IPR036291">
    <property type="entry name" value="NAD(P)-bd_dom_sf"/>
</dbReference>
<protein>
    <submittedName>
        <fullName evidence="3">SDR family oxidoreductase</fullName>
    </submittedName>
</protein>
<dbReference type="InterPro" id="IPR002347">
    <property type="entry name" value="SDR_fam"/>
</dbReference>
<dbReference type="NCBIfam" id="NF006072">
    <property type="entry name" value="PRK08217.1"/>
    <property type="match status" value="1"/>
</dbReference>
<evidence type="ECO:0000313" key="3">
    <source>
        <dbReference type="EMBL" id="TXD39034.1"/>
    </source>
</evidence>
<dbReference type="EMBL" id="VOSM01000001">
    <property type="protein sequence ID" value="TXD39034.1"/>
    <property type="molecule type" value="Genomic_DNA"/>
</dbReference>
<reference evidence="3 4" key="1">
    <citation type="submission" date="2019-08" db="EMBL/GenBank/DDBJ databases">
        <title>Bradymonadales sp. TMQ4.</title>
        <authorList>
            <person name="Liang Q."/>
        </authorList>
    </citation>
    <scope>NUCLEOTIDE SEQUENCE [LARGE SCALE GENOMIC DNA]</scope>
    <source>
        <strain evidence="3 4">TMQ4</strain>
    </source>
</reference>
<sequence length="255" mass="27400">MKLDQMKIIVTGAAQGMGRTFALELVKAGADVMAVDIAEEPLAKLSAEASDLPGRLATYAGDVSDEDAVKGAIAATVDAFGKVNGVINNAGIFRDRLLVKKDRESGKVKTMSLKDWQAVIDVDLTGPFLFTREVAAWMVENDEKGGVIVNISSVSRHGNQGQSNYSAAKAGLIADTKLWGEELARYGIRVGAVAPGFIETPILEGMRDDMLQAMLSRVPLRRVGTPEEIFMAVRFIIECDYFTGRCIDVDGGVSI</sequence>
<evidence type="ECO:0000256" key="2">
    <source>
        <dbReference type="ARBA" id="ARBA00023002"/>
    </source>
</evidence>
<comment type="caution">
    <text evidence="3">The sequence shown here is derived from an EMBL/GenBank/DDBJ whole genome shotgun (WGS) entry which is preliminary data.</text>
</comment>
<dbReference type="FunFam" id="3.40.50.720:FF:000173">
    <property type="entry name" value="3-oxoacyl-[acyl-carrier protein] reductase"/>
    <property type="match status" value="1"/>
</dbReference>
<dbReference type="OrthoDB" id="9804774at2"/>
<dbReference type="AlphaFoldDB" id="A0A5C6XGN8"/>
<dbReference type="Pfam" id="PF13561">
    <property type="entry name" value="adh_short_C2"/>
    <property type="match status" value="1"/>
</dbReference>
<dbReference type="PRINTS" id="PR00080">
    <property type="entry name" value="SDRFAMILY"/>
</dbReference>
<dbReference type="PRINTS" id="PR00081">
    <property type="entry name" value="GDHRDH"/>
</dbReference>
<dbReference type="GO" id="GO:0030497">
    <property type="term" value="P:fatty acid elongation"/>
    <property type="evidence" value="ECO:0007669"/>
    <property type="project" value="TreeGrafter"/>
</dbReference>
<evidence type="ECO:0000313" key="4">
    <source>
        <dbReference type="Proteomes" id="UP000321412"/>
    </source>
</evidence>
<accession>A0A5C6XGN8</accession>
<proteinExistence type="inferred from homology"/>
<name>A0A5C6XGN8_9DELT</name>
<dbReference type="Gene3D" id="3.40.50.720">
    <property type="entry name" value="NAD(P)-binding Rossmann-like Domain"/>
    <property type="match status" value="1"/>
</dbReference>
<keyword evidence="4" id="KW-1185">Reference proteome</keyword>
<dbReference type="SUPFAM" id="SSF51735">
    <property type="entry name" value="NAD(P)-binding Rossmann-fold domains"/>
    <property type="match status" value="1"/>
</dbReference>